<accession>W4MBZ7</accession>
<evidence type="ECO:0000256" key="3">
    <source>
        <dbReference type="ARBA" id="ARBA00022679"/>
    </source>
</evidence>
<dbReference type="InterPro" id="IPR000092">
    <property type="entry name" value="Polyprenyl_synt"/>
</dbReference>
<dbReference type="GO" id="GO:0016114">
    <property type="term" value="P:terpenoid biosynthetic process"/>
    <property type="evidence" value="ECO:0007669"/>
    <property type="project" value="UniProtKB-ARBA"/>
</dbReference>
<dbReference type="GO" id="GO:0046872">
    <property type="term" value="F:metal ion binding"/>
    <property type="evidence" value="ECO:0007669"/>
    <property type="project" value="UniProtKB-KW"/>
</dbReference>
<dbReference type="SFLD" id="SFLDG01017">
    <property type="entry name" value="Polyprenyl_Transferase_Like"/>
    <property type="match status" value="1"/>
</dbReference>
<dbReference type="CDD" id="cd00685">
    <property type="entry name" value="Trans_IPPS_HT"/>
    <property type="match status" value="1"/>
</dbReference>
<comment type="cofactor">
    <cofactor evidence="1">
        <name>Mg(2+)</name>
        <dbReference type="ChEBI" id="CHEBI:18420"/>
    </cofactor>
</comment>
<sequence length="297" mass="32170">METLEAYLHQQQQRVEKALDQWLPALDAYPPGLMDAMRYSVFAGGKRLRPTMMLAAAESVGGDSEPVLPAACALECIHTYSMIHDDLPAMDDDDYRRGKPTNHVIYGEAMAILAGDALLTHAFEILSSLQLAEQFSAEVLLQVSRCLSNAAGSTGMIGGQVVDIISEGQQVDLPVVEYIHRHKTAALIEASTTAGGLLGGGNPEEVEALRTFGHQVGWAFQITDDILDVEGNAETLGKAVGRDAELDKATYPAVLGLEASRQRAQELMQQGIEVLSPFGDRAEHLRQIAVYIVSRDI</sequence>
<evidence type="ECO:0000256" key="2">
    <source>
        <dbReference type="ARBA" id="ARBA00006706"/>
    </source>
</evidence>
<evidence type="ECO:0000256" key="5">
    <source>
        <dbReference type="ARBA" id="ARBA00022842"/>
    </source>
</evidence>
<dbReference type="EMBL" id="AZHX01000353">
    <property type="protein sequence ID" value="ETX07859.1"/>
    <property type="molecule type" value="Genomic_DNA"/>
</dbReference>
<keyword evidence="6" id="KW-0414">Isoprene biosynthesis</keyword>
<dbReference type="SUPFAM" id="SSF48576">
    <property type="entry name" value="Terpenoid synthases"/>
    <property type="match status" value="1"/>
</dbReference>
<dbReference type="PROSITE" id="PS00444">
    <property type="entry name" value="POLYPRENYL_SYNTHASE_2"/>
    <property type="match status" value="1"/>
</dbReference>
<dbReference type="Pfam" id="PF00348">
    <property type="entry name" value="polyprenyl_synt"/>
    <property type="match status" value="1"/>
</dbReference>
<evidence type="ECO:0000256" key="6">
    <source>
        <dbReference type="ARBA" id="ARBA00023229"/>
    </source>
</evidence>
<dbReference type="HOGENOM" id="CLU_014015_0_0_7"/>
<organism evidence="8 9">
    <name type="scientific">Candidatus Entotheonella gemina</name>
    <dbReference type="NCBI Taxonomy" id="1429439"/>
    <lineage>
        <taxon>Bacteria</taxon>
        <taxon>Pseudomonadati</taxon>
        <taxon>Nitrospinota/Tectimicrobiota group</taxon>
        <taxon>Candidatus Tectimicrobiota</taxon>
        <taxon>Candidatus Entotheonellia</taxon>
        <taxon>Candidatus Entotheonellales</taxon>
        <taxon>Candidatus Entotheonellaceae</taxon>
        <taxon>Candidatus Entotheonella</taxon>
    </lineage>
</organism>
<dbReference type="FunFam" id="1.10.600.10:FF:000001">
    <property type="entry name" value="Geranylgeranyl diphosphate synthase"/>
    <property type="match status" value="1"/>
</dbReference>
<keyword evidence="3 7" id="KW-0808">Transferase</keyword>
<protein>
    <submittedName>
        <fullName evidence="8">Farnesyl-diphosphate synthase</fullName>
    </submittedName>
</protein>
<evidence type="ECO:0000313" key="8">
    <source>
        <dbReference type="EMBL" id="ETX07859.1"/>
    </source>
</evidence>
<dbReference type="InterPro" id="IPR053378">
    <property type="entry name" value="Prenyl_diphosphate_synthase"/>
</dbReference>
<dbReference type="PANTHER" id="PTHR43281">
    <property type="entry name" value="FARNESYL DIPHOSPHATE SYNTHASE"/>
    <property type="match status" value="1"/>
</dbReference>
<keyword evidence="5" id="KW-0460">Magnesium</keyword>
<dbReference type="PATRIC" id="fig|1429439.4.peg.1498"/>
<gene>
    <name evidence="8" type="ORF">ETSY2_08730</name>
</gene>
<keyword evidence="9" id="KW-1185">Reference proteome</keyword>
<keyword evidence="4" id="KW-0479">Metal-binding</keyword>
<proteinExistence type="inferred from homology"/>
<dbReference type="PROSITE" id="PS00723">
    <property type="entry name" value="POLYPRENYL_SYNTHASE_1"/>
    <property type="match status" value="1"/>
</dbReference>
<dbReference type="InterPro" id="IPR008949">
    <property type="entry name" value="Isoprenoid_synthase_dom_sf"/>
</dbReference>
<evidence type="ECO:0000256" key="1">
    <source>
        <dbReference type="ARBA" id="ARBA00001946"/>
    </source>
</evidence>
<dbReference type="PANTHER" id="PTHR43281:SF1">
    <property type="entry name" value="FARNESYL DIPHOSPHATE SYNTHASE"/>
    <property type="match status" value="1"/>
</dbReference>
<dbReference type="NCBIfam" id="NF045485">
    <property type="entry name" value="FPPsyn"/>
    <property type="match status" value="1"/>
</dbReference>
<dbReference type="AlphaFoldDB" id="W4MBZ7"/>
<dbReference type="GO" id="GO:0005737">
    <property type="term" value="C:cytoplasm"/>
    <property type="evidence" value="ECO:0007669"/>
    <property type="project" value="UniProtKB-ARBA"/>
</dbReference>
<evidence type="ECO:0000256" key="4">
    <source>
        <dbReference type="ARBA" id="ARBA00022723"/>
    </source>
</evidence>
<evidence type="ECO:0000313" key="9">
    <source>
        <dbReference type="Proteomes" id="UP000019140"/>
    </source>
</evidence>
<dbReference type="Proteomes" id="UP000019140">
    <property type="component" value="Unassembled WGS sequence"/>
</dbReference>
<reference evidence="8 9" key="1">
    <citation type="journal article" date="2014" name="Nature">
        <title>An environmental bacterial taxon with a large and distinct metabolic repertoire.</title>
        <authorList>
            <person name="Wilson M.C."/>
            <person name="Mori T."/>
            <person name="Ruckert C."/>
            <person name="Uria A.R."/>
            <person name="Helf M.J."/>
            <person name="Takada K."/>
            <person name="Gernert C."/>
            <person name="Steffens U.A."/>
            <person name="Heycke N."/>
            <person name="Schmitt S."/>
            <person name="Rinke C."/>
            <person name="Helfrich E.J."/>
            <person name="Brachmann A.O."/>
            <person name="Gurgui C."/>
            <person name="Wakimoto T."/>
            <person name="Kracht M."/>
            <person name="Crusemann M."/>
            <person name="Hentschel U."/>
            <person name="Abe I."/>
            <person name="Matsunaga S."/>
            <person name="Kalinowski J."/>
            <person name="Takeyama H."/>
            <person name="Piel J."/>
        </authorList>
    </citation>
    <scope>NUCLEOTIDE SEQUENCE [LARGE SCALE GENOMIC DNA]</scope>
    <source>
        <strain evidence="9">TSY2</strain>
    </source>
</reference>
<evidence type="ECO:0000256" key="7">
    <source>
        <dbReference type="RuleBase" id="RU004466"/>
    </source>
</evidence>
<comment type="caution">
    <text evidence="8">The sequence shown here is derived from an EMBL/GenBank/DDBJ whole genome shotgun (WGS) entry which is preliminary data.</text>
</comment>
<dbReference type="SFLD" id="SFLDS00005">
    <property type="entry name" value="Isoprenoid_Synthase_Type_I"/>
    <property type="match status" value="1"/>
</dbReference>
<name>W4MBZ7_9BACT</name>
<comment type="similarity">
    <text evidence="2 7">Belongs to the FPP/GGPP synthase family.</text>
</comment>
<dbReference type="GO" id="GO:0004659">
    <property type="term" value="F:prenyltransferase activity"/>
    <property type="evidence" value="ECO:0007669"/>
    <property type="project" value="InterPro"/>
</dbReference>
<dbReference type="Gene3D" id="1.10.600.10">
    <property type="entry name" value="Farnesyl Diphosphate Synthase"/>
    <property type="match status" value="1"/>
</dbReference>
<dbReference type="InterPro" id="IPR033749">
    <property type="entry name" value="Polyprenyl_synt_CS"/>
</dbReference>